<dbReference type="Proteomes" id="UP000007431">
    <property type="component" value="Unassembled WGS sequence"/>
</dbReference>
<evidence type="ECO:0000256" key="1">
    <source>
        <dbReference type="SAM" id="SignalP"/>
    </source>
</evidence>
<sequence length="412" mass="45952">MYNMTVGAVTECMITLAAAWQVFDRDVATSLIGTQIMRIAGGGERNVFRLCAAHLRILSMGVTYTGQRDALRGQAMFMGVLFHSFDIEPRTIPSSFVSTVIAVLDDFLNAESSNHDVWVQIFMLLYTVCSHSDNALVLAIKHAGLFALTDRVRQPCSHCLQAFISLGNDPQMANGITGALVWLIGRILYLPRAVRYFREAKVKYVSRISGVTLREDERKLVDLADRRHDLLLRVVLEWPSVAKCCNSGSALALAERHCIAAKAANARTGRLRAPTTTRRDVHRAYSVPCRPTLDGLRTKDVHFLVAIGRAYVEANYFDILAKFRHRASPCTVLVFSLSLKGAEQEASRFMDDGGITKKDACPHPTILISLHYDQTDDQHSRILVLHPRASAWRRDSEIFKTITTGFYDPPAS</sequence>
<feature type="non-terminal residue" evidence="2">
    <location>
        <position position="412"/>
    </location>
</feature>
<organism evidence="3">
    <name type="scientific">Schizophyllum commune (strain H4-8 / FGSC 9210)</name>
    <name type="common">Split gill fungus</name>
    <dbReference type="NCBI Taxonomy" id="578458"/>
    <lineage>
        <taxon>Eukaryota</taxon>
        <taxon>Fungi</taxon>
        <taxon>Dikarya</taxon>
        <taxon>Basidiomycota</taxon>
        <taxon>Agaricomycotina</taxon>
        <taxon>Agaricomycetes</taxon>
        <taxon>Agaricomycetidae</taxon>
        <taxon>Agaricales</taxon>
        <taxon>Schizophyllaceae</taxon>
        <taxon>Schizophyllum</taxon>
    </lineage>
</organism>
<gene>
    <name evidence="2" type="ORF">SCHCODRAFT_113498</name>
</gene>
<feature type="signal peptide" evidence="1">
    <location>
        <begin position="1"/>
        <end position="19"/>
    </location>
</feature>
<proteinExistence type="predicted"/>
<name>D8QI05_SCHCM</name>
<accession>D8QI05</accession>
<dbReference type="VEuPathDB" id="FungiDB:SCHCODRAFT_02502157"/>
<protein>
    <submittedName>
        <fullName evidence="2">Uncharacterized protein</fullName>
    </submittedName>
</protein>
<feature type="chain" id="PRO_5003120972" evidence="1">
    <location>
        <begin position="20"/>
        <end position="412"/>
    </location>
</feature>
<reference evidence="2 3" key="1">
    <citation type="journal article" date="2010" name="Nat. Biotechnol.">
        <title>Genome sequence of the model mushroom Schizophyllum commune.</title>
        <authorList>
            <person name="Ohm R.A."/>
            <person name="de Jong J.F."/>
            <person name="Lugones L.G."/>
            <person name="Aerts A."/>
            <person name="Kothe E."/>
            <person name="Stajich J.E."/>
            <person name="de Vries R.P."/>
            <person name="Record E."/>
            <person name="Levasseur A."/>
            <person name="Baker S.E."/>
            <person name="Bartholomew K.A."/>
            <person name="Coutinho P.M."/>
            <person name="Erdmann S."/>
            <person name="Fowler T.J."/>
            <person name="Gathman A.C."/>
            <person name="Lombard V."/>
            <person name="Henrissat B."/>
            <person name="Knabe N."/>
            <person name="Kuees U."/>
            <person name="Lilly W.W."/>
            <person name="Lindquist E."/>
            <person name="Lucas S."/>
            <person name="Magnuson J.K."/>
            <person name="Piumi F."/>
            <person name="Raudaskoski M."/>
            <person name="Salamov A."/>
            <person name="Schmutz J."/>
            <person name="Schwarze F.W.M.R."/>
            <person name="vanKuyk P.A."/>
            <person name="Horton J.S."/>
            <person name="Grigoriev I.V."/>
            <person name="Woesten H.A.B."/>
        </authorList>
    </citation>
    <scope>NUCLEOTIDE SEQUENCE [LARGE SCALE GENOMIC DNA]</scope>
    <source>
        <strain evidence="3">H4-8 / FGSC 9210</strain>
    </source>
</reference>
<keyword evidence="1" id="KW-0732">Signal</keyword>
<dbReference type="AlphaFoldDB" id="D8QI05"/>
<keyword evidence="3" id="KW-1185">Reference proteome</keyword>
<evidence type="ECO:0000313" key="2">
    <source>
        <dbReference type="EMBL" id="EFI92773.1"/>
    </source>
</evidence>
<dbReference type="InParanoid" id="D8QI05"/>
<dbReference type="HOGENOM" id="CLU_667567_0_0_1"/>
<evidence type="ECO:0000313" key="3">
    <source>
        <dbReference type="Proteomes" id="UP000007431"/>
    </source>
</evidence>
<dbReference type="EMBL" id="GL377312">
    <property type="protein sequence ID" value="EFI92773.1"/>
    <property type="molecule type" value="Genomic_DNA"/>
</dbReference>